<feature type="compositionally biased region" description="Basic residues" evidence="1">
    <location>
        <begin position="221"/>
        <end position="232"/>
    </location>
</feature>
<evidence type="ECO:0000256" key="1">
    <source>
        <dbReference type="SAM" id="MobiDB-lite"/>
    </source>
</evidence>
<dbReference type="VEuPathDB" id="VectorBase:CPIJ018979"/>
<proteinExistence type="predicted"/>
<dbReference type="InParanoid" id="B0XHN3"/>
<dbReference type="HOGENOM" id="CLU_485072_0_0_1"/>
<sequence length="562" mass="62091">MACGWNRFRSLSTIQYDPEADLSPEPSVVGEMGEMLHTPRKRNARSDSKNGVAGSSSSAKATGFERSRGTFFGCGTSQGLDDAVQNRKTGPKQQQAPLPPQFRALISPSMYYPRTTKPKCATLLLREKICCAEQKCSVASSRAAAALVRIIINLMDQTIRRRNRVIHIVTRTEEAKEVTVADLANKCNLQGWSSGSSETSTRITTITGGGSVHKAEDCRSAPHHRPSINRHRPRNRMVTPISELMDWPPSPRVGTEAESTAEVPEASSEALPEVVQMCGGDCRTKPQFNQSALSDDNNNRQHNQQLQQQIIIGSWESEAEKEDPRLARSRFILASQLNHLEVVQEQSVLKMKMDRPGRRSGDATRQVSGIDPVGRQQTIKKSRNLRTPAPPTTQAGGGGQILHRNQVHRPLVRFGGKDSAGCVGDGHVAENGRTKSDEWTYQAAEGKTCADLSALKPDVRFTEKGVSDLAQHFLLNAGILAIHRIRKTEDNRLARAYANHRQPNGGTHREGRKRYRASTLDCAQLPGILRLGSPLVFQQAARRNPKQPKEHKIKPLDLSKHH</sequence>
<dbReference type="InterPro" id="IPR027409">
    <property type="entry name" value="GroEL-like_apical_dom_sf"/>
</dbReference>
<keyword evidence="4" id="KW-1185">Reference proteome</keyword>
<feature type="region of interest" description="Disordered" evidence="1">
    <location>
        <begin position="353"/>
        <end position="400"/>
    </location>
</feature>
<feature type="region of interest" description="Disordered" evidence="1">
    <location>
        <begin position="18"/>
        <end position="62"/>
    </location>
</feature>
<reference evidence="3" key="2">
    <citation type="submission" date="2020-05" db="UniProtKB">
        <authorList>
            <consortium name="EnsemblMetazoa"/>
        </authorList>
    </citation>
    <scope>IDENTIFICATION</scope>
    <source>
        <strain evidence="3">JHB</strain>
    </source>
</reference>
<feature type="compositionally biased region" description="Basic and acidic residues" evidence="1">
    <location>
        <begin position="353"/>
        <end position="362"/>
    </location>
</feature>
<dbReference type="SUPFAM" id="SSF52029">
    <property type="entry name" value="GroEL apical domain-like"/>
    <property type="match status" value="1"/>
</dbReference>
<dbReference type="Proteomes" id="UP000002320">
    <property type="component" value="Unassembled WGS sequence"/>
</dbReference>
<protein>
    <submittedName>
        <fullName evidence="2 3">Chaperonin</fullName>
    </submittedName>
</protein>
<dbReference type="STRING" id="7176.B0XHN3"/>
<accession>B0XHN3</accession>
<dbReference type="eggNOG" id="KOG0364">
    <property type="taxonomic scope" value="Eukaryota"/>
</dbReference>
<evidence type="ECO:0000313" key="3">
    <source>
        <dbReference type="EnsemblMetazoa" id="CPIJ018979-PA"/>
    </source>
</evidence>
<feature type="region of interest" description="Disordered" evidence="1">
    <location>
        <begin position="198"/>
        <end position="232"/>
    </location>
</feature>
<evidence type="ECO:0000313" key="2">
    <source>
        <dbReference type="EMBL" id="EDS28540.1"/>
    </source>
</evidence>
<organism>
    <name type="scientific">Culex quinquefasciatus</name>
    <name type="common">Southern house mosquito</name>
    <name type="synonym">Culex pungens</name>
    <dbReference type="NCBI Taxonomy" id="7176"/>
    <lineage>
        <taxon>Eukaryota</taxon>
        <taxon>Metazoa</taxon>
        <taxon>Ecdysozoa</taxon>
        <taxon>Arthropoda</taxon>
        <taxon>Hexapoda</taxon>
        <taxon>Insecta</taxon>
        <taxon>Pterygota</taxon>
        <taxon>Neoptera</taxon>
        <taxon>Endopterygota</taxon>
        <taxon>Diptera</taxon>
        <taxon>Nematocera</taxon>
        <taxon>Culicoidea</taxon>
        <taxon>Culicidae</taxon>
        <taxon>Culicinae</taxon>
        <taxon>Culicini</taxon>
        <taxon>Culex</taxon>
        <taxon>Culex</taxon>
    </lineage>
</organism>
<evidence type="ECO:0000313" key="4">
    <source>
        <dbReference type="Proteomes" id="UP000002320"/>
    </source>
</evidence>
<dbReference type="Gene3D" id="3.50.7.10">
    <property type="entry name" value="GroEL"/>
    <property type="match status" value="1"/>
</dbReference>
<dbReference type="EnsemblMetazoa" id="CPIJ018979-RA">
    <property type="protein sequence ID" value="CPIJ018979-PA"/>
    <property type="gene ID" value="CPIJ018979"/>
</dbReference>
<gene>
    <name evidence="3" type="primary">6052988</name>
    <name evidence="2" type="ORF">CpipJ_CPIJ018979</name>
</gene>
<dbReference type="AlphaFoldDB" id="B0XHN3"/>
<feature type="region of interest" description="Disordered" evidence="1">
    <location>
        <begin position="540"/>
        <end position="562"/>
    </location>
</feature>
<name>B0XHN3_CULQU</name>
<dbReference type="EMBL" id="DS233183">
    <property type="protein sequence ID" value="EDS28540.1"/>
    <property type="molecule type" value="Genomic_DNA"/>
</dbReference>
<reference evidence="2" key="1">
    <citation type="submission" date="2007-03" db="EMBL/GenBank/DDBJ databases">
        <title>Annotation of Culex pipiens quinquefasciatus.</title>
        <authorList>
            <consortium name="The Broad Institute Genome Sequencing Platform"/>
            <person name="Atkinson P.W."/>
            <person name="Hemingway J."/>
            <person name="Christensen B.M."/>
            <person name="Higgs S."/>
            <person name="Kodira C."/>
            <person name="Hannick L."/>
            <person name="Megy K."/>
            <person name="O'Leary S."/>
            <person name="Pearson M."/>
            <person name="Haas B.J."/>
            <person name="Mauceli E."/>
            <person name="Wortman J.R."/>
            <person name="Lee N.H."/>
            <person name="Guigo R."/>
            <person name="Stanke M."/>
            <person name="Alvarado L."/>
            <person name="Amedeo P."/>
            <person name="Antoine C.H."/>
            <person name="Arensburger P."/>
            <person name="Bidwell S.L."/>
            <person name="Crawford M."/>
            <person name="Camaro F."/>
            <person name="Devon K."/>
            <person name="Engels R."/>
            <person name="Hammond M."/>
            <person name="Howarth C."/>
            <person name="Koehrsen M."/>
            <person name="Lawson D."/>
            <person name="Montgomery P."/>
            <person name="Nene V."/>
            <person name="Nusbaum C."/>
            <person name="Puiu D."/>
            <person name="Romero-Severson J."/>
            <person name="Severson D.W."/>
            <person name="Shumway M."/>
            <person name="Sisk P."/>
            <person name="Stolte C."/>
            <person name="Zeng Q."/>
            <person name="Eisenstadt E."/>
            <person name="Fraser-Liggett C."/>
            <person name="Strausberg R."/>
            <person name="Galagan J."/>
            <person name="Birren B."/>
            <person name="Collins F.H."/>
        </authorList>
    </citation>
    <scope>NUCLEOTIDE SEQUENCE [LARGE SCALE GENOMIC DNA]</scope>
    <source>
        <strain evidence="2">JHB</strain>
    </source>
</reference>
<feature type="compositionally biased region" description="Basic and acidic residues" evidence="1">
    <location>
        <begin position="547"/>
        <end position="562"/>
    </location>
</feature>
<dbReference type="KEGG" id="cqu:CpipJ_CPIJ018979"/>